<comment type="caution">
    <text evidence="3">The sequence shown here is derived from an EMBL/GenBank/DDBJ whole genome shotgun (WGS) entry which is preliminary data.</text>
</comment>
<dbReference type="PRINTS" id="PR01398">
    <property type="entry name" value="ISCHRISMTASE"/>
</dbReference>
<dbReference type="EMBL" id="JACHMH010000001">
    <property type="protein sequence ID" value="MBB4680026.1"/>
    <property type="molecule type" value="Genomic_DNA"/>
</dbReference>
<gene>
    <name evidence="3" type="ORF">HNR67_006144</name>
</gene>
<dbReference type="Proteomes" id="UP000533598">
    <property type="component" value="Unassembled WGS sequence"/>
</dbReference>
<evidence type="ECO:0000313" key="4">
    <source>
        <dbReference type="Proteomes" id="UP000533598"/>
    </source>
</evidence>
<evidence type="ECO:0000259" key="2">
    <source>
        <dbReference type="Pfam" id="PF00857"/>
    </source>
</evidence>
<protein>
    <submittedName>
        <fullName evidence="3">Bifunctional isochorismate lyase/aryl carrier protein</fullName>
        <ecNumber evidence="3">3.3.2.1</ecNumber>
    </submittedName>
</protein>
<dbReference type="Gene3D" id="3.40.50.850">
    <property type="entry name" value="Isochorismatase-like"/>
    <property type="match status" value="1"/>
</dbReference>
<name>A0A7W7CHT2_9PSEU</name>
<reference evidence="3 4" key="1">
    <citation type="submission" date="2020-08" db="EMBL/GenBank/DDBJ databases">
        <title>Sequencing the genomes of 1000 actinobacteria strains.</title>
        <authorList>
            <person name="Klenk H.-P."/>
        </authorList>
    </citation>
    <scope>NUCLEOTIDE SEQUENCE [LARGE SCALE GENOMIC DNA]</scope>
    <source>
        <strain evidence="3 4">DSM 44230</strain>
    </source>
</reference>
<dbReference type="PIRSF" id="PIRSF001111">
    <property type="entry name" value="Isochorismatase"/>
    <property type="match status" value="1"/>
</dbReference>
<keyword evidence="4" id="KW-1185">Reference proteome</keyword>
<dbReference type="Pfam" id="PF00857">
    <property type="entry name" value="Isochorismatase"/>
    <property type="match status" value="1"/>
</dbReference>
<proteinExistence type="predicted"/>
<keyword evidence="3" id="KW-0456">Lyase</keyword>
<accession>A0A7W7CHT2</accession>
<evidence type="ECO:0000256" key="1">
    <source>
        <dbReference type="ARBA" id="ARBA00022801"/>
    </source>
</evidence>
<dbReference type="InterPro" id="IPR016291">
    <property type="entry name" value="Isochorismatase"/>
</dbReference>
<dbReference type="InterPro" id="IPR000868">
    <property type="entry name" value="Isochorismatase-like_dom"/>
</dbReference>
<dbReference type="InterPro" id="IPR036380">
    <property type="entry name" value="Isochorismatase-like_sf"/>
</dbReference>
<dbReference type="EC" id="3.3.2.1" evidence="3"/>
<sequence length="216" mass="23544">MNTMGLPAIKPYALPEPEELPANRVDWRVDPARAVLLVHDMQNHFLDAFPRADSPLPEVLANIDALRKHCTAAGIPVVFTAQPGGQSQDERGLLLDFWGNGLPPEQRAESIVDELAPAPTDIVLTKWRYSAFVRTDLAEFLGERDQLIITGVYGHIGVLTTALDAFMREVKPFVVADAVADFSRADHLSALHHVAQRCGHVLTTANLVDAVLGVAS</sequence>
<evidence type="ECO:0000313" key="3">
    <source>
        <dbReference type="EMBL" id="MBB4680026.1"/>
    </source>
</evidence>
<dbReference type="PANTHER" id="PTHR43540">
    <property type="entry name" value="PEROXYUREIDOACRYLATE/UREIDOACRYLATE AMIDOHYDROLASE-RELATED"/>
    <property type="match status" value="1"/>
</dbReference>
<organism evidence="3 4">
    <name type="scientific">Crossiella cryophila</name>
    <dbReference type="NCBI Taxonomy" id="43355"/>
    <lineage>
        <taxon>Bacteria</taxon>
        <taxon>Bacillati</taxon>
        <taxon>Actinomycetota</taxon>
        <taxon>Actinomycetes</taxon>
        <taxon>Pseudonocardiales</taxon>
        <taxon>Pseudonocardiaceae</taxon>
        <taxon>Crossiella</taxon>
    </lineage>
</organism>
<dbReference type="SUPFAM" id="SSF52499">
    <property type="entry name" value="Isochorismatase-like hydrolases"/>
    <property type="match status" value="1"/>
</dbReference>
<dbReference type="GO" id="GO:0016829">
    <property type="term" value="F:lyase activity"/>
    <property type="evidence" value="ECO:0007669"/>
    <property type="project" value="UniProtKB-KW"/>
</dbReference>
<feature type="domain" description="Isochorismatase-like" evidence="2">
    <location>
        <begin position="35"/>
        <end position="205"/>
    </location>
</feature>
<dbReference type="PANTHER" id="PTHR43540:SF3">
    <property type="entry name" value="ENTEROBACTIN SYNTHASE COMPONENT B"/>
    <property type="match status" value="1"/>
</dbReference>
<dbReference type="RefSeq" id="WP_246492634.1">
    <property type="nucleotide sequence ID" value="NZ_BAAAUI010000019.1"/>
</dbReference>
<keyword evidence="1 3" id="KW-0378">Hydrolase</keyword>
<dbReference type="GO" id="GO:0008908">
    <property type="term" value="F:isochorismatase activity"/>
    <property type="evidence" value="ECO:0007669"/>
    <property type="project" value="UniProtKB-EC"/>
</dbReference>
<dbReference type="AlphaFoldDB" id="A0A7W7CHT2"/>
<dbReference type="InterPro" id="IPR050272">
    <property type="entry name" value="Isochorismatase-like_hydrls"/>
</dbReference>